<sequence>MITLLPSSMLVAMVERNLAQSSSSTSATSSTTVSIFPDMIPPWSAILQKESPFRCRIEEKCELTLSSLHIWATRVLFPTTGPPMTGRTAGASPGEPCCNTKFRGFCFSA</sequence>
<evidence type="ECO:0000313" key="1">
    <source>
        <dbReference type="EnsemblPlants" id="TuG1812S0000878300.01.T01.s_cds13495"/>
    </source>
</evidence>
<reference evidence="1" key="2">
    <citation type="submission" date="2022-06" db="UniProtKB">
        <authorList>
            <consortium name="EnsemblPlants"/>
        </authorList>
    </citation>
    <scope>IDENTIFICATION</scope>
</reference>
<name>A0A8R7VBU1_TRIUA</name>
<accession>A0A8R7VBU1</accession>
<dbReference type="EnsemblPlants" id="TuG1812S0000878300.01.T01">
    <property type="protein sequence ID" value="TuG1812S0000878300.01.T01.s_cds13495"/>
    <property type="gene ID" value="TuG1812S0000878300.01"/>
</dbReference>
<reference evidence="2" key="1">
    <citation type="journal article" date="2013" name="Nature">
        <title>Draft genome of the wheat A-genome progenitor Triticum urartu.</title>
        <authorList>
            <person name="Ling H.Q."/>
            <person name="Zhao S."/>
            <person name="Liu D."/>
            <person name="Wang J."/>
            <person name="Sun H."/>
            <person name="Zhang C."/>
            <person name="Fan H."/>
            <person name="Li D."/>
            <person name="Dong L."/>
            <person name="Tao Y."/>
            <person name="Gao C."/>
            <person name="Wu H."/>
            <person name="Li Y."/>
            <person name="Cui Y."/>
            <person name="Guo X."/>
            <person name="Zheng S."/>
            <person name="Wang B."/>
            <person name="Yu K."/>
            <person name="Liang Q."/>
            <person name="Yang W."/>
            <person name="Lou X."/>
            <person name="Chen J."/>
            <person name="Feng M."/>
            <person name="Jian J."/>
            <person name="Zhang X."/>
            <person name="Luo G."/>
            <person name="Jiang Y."/>
            <person name="Liu J."/>
            <person name="Wang Z."/>
            <person name="Sha Y."/>
            <person name="Zhang B."/>
            <person name="Wu H."/>
            <person name="Tang D."/>
            <person name="Shen Q."/>
            <person name="Xue P."/>
            <person name="Zou S."/>
            <person name="Wang X."/>
            <person name="Liu X."/>
            <person name="Wang F."/>
            <person name="Yang Y."/>
            <person name="An X."/>
            <person name="Dong Z."/>
            <person name="Zhang K."/>
            <person name="Zhang X."/>
            <person name="Luo M.C."/>
            <person name="Dvorak J."/>
            <person name="Tong Y."/>
            <person name="Wang J."/>
            <person name="Yang H."/>
            <person name="Li Z."/>
            <person name="Wang D."/>
            <person name="Zhang A."/>
            <person name="Wang J."/>
        </authorList>
    </citation>
    <scope>NUCLEOTIDE SEQUENCE</scope>
    <source>
        <strain evidence="2">cv. G1812</strain>
    </source>
</reference>
<protein>
    <submittedName>
        <fullName evidence="1">Uncharacterized protein</fullName>
    </submittedName>
</protein>
<organism evidence="1 2">
    <name type="scientific">Triticum urartu</name>
    <name type="common">Red wild einkorn</name>
    <name type="synonym">Crithodium urartu</name>
    <dbReference type="NCBI Taxonomy" id="4572"/>
    <lineage>
        <taxon>Eukaryota</taxon>
        <taxon>Viridiplantae</taxon>
        <taxon>Streptophyta</taxon>
        <taxon>Embryophyta</taxon>
        <taxon>Tracheophyta</taxon>
        <taxon>Spermatophyta</taxon>
        <taxon>Magnoliopsida</taxon>
        <taxon>Liliopsida</taxon>
        <taxon>Poales</taxon>
        <taxon>Poaceae</taxon>
        <taxon>BOP clade</taxon>
        <taxon>Pooideae</taxon>
        <taxon>Triticodae</taxon>
        <taxon>Triticeae</taxon>
        <taxon>Triticinae</taxon>
        <taxon>Triticum</taxon>
    </lineage>
</organism>
<dbReference type="Proteomes" id="UP000015106">
    <property type="component" value="Unassembled WGS sequence"/>
</dbReference>
<keyword evidence="2" id="KW-1185">Reference proteome</keyword>
<dbReference type="AlphaFoldDB" id="A0A8R7VBU1"/>
<evidence type="ECO:0000313" key="2">
    <source>
        <dbReference type="Proteomes" id="UP000015106"/>
    </source>
</evidence>
<dbReference type="Gramene" id="TuG1812S0000878300.01.T01">
    <property type="protein sequence ID" value="TuG1812S0000878300.01.T01.s_cds13495"/>
    <property type="gene ID" value="TuG1812S0000878300.01"/>
</dbReference>
<proteinExistence type="predicted"/>